<name>A0A4Q2M5M0_9MICO</name>
<dbReference type="AlphaFoldDB" id="A0A4Q2M5M0"/>
<dbReference type="EMBL" id="SDPM01000004">
    <property type="protein sequence ID" value="RXZ86557.1"/>
    <property type="molecule type" value="Genomic_DNA"/>
</dbReference>
<evidence type="ECO:0000313" key="2">
    <source>
        <dbReference type="EMBL" id="NYD66222.1"/>
    </source>
</evidence>
<evidence type="ECO:0000313" key="5">
    <source>
        <dbReference type="Proteomes" id="UP000581087"/>
    </source>
</evidence>
<proteinExistence type="predicted"/>
<protein>
    <recommendedName>
        <fullName evidence="6">LppP/LprE family lipoprotein</fullName>
    </recommendedName>
</protein>
<organism evidence="3 4">
    <name type="scientific">Agromyces atrinae</name>
    <dbReference type="NCBI Taxonomy" id="592376"/>
    <lineage>
        <taxon>Bacteria</taxon>
        <taxon>Bacillati</taxon>
        <taxon>Actinomycetota</taxon>
        <taxon>Actinomycetes</taxon>
        <taxon>Micrococcales</taxon>
        <taxon>Microbacteriaceae</taxon>
        <taxon>Agromyces</taxon>
    </lineage>
</organism>
<gene>
    <name evidence="2" type="ORF">BJ972_000741</name>
    <name evidence="3" type="ORF">ESP50_09160</name>
</gene>
<sequence length="254" mass="26447">MSARRGLSLLLPLLAIAAFSACATDTAANPQAESVADETRTLPDAFDCRGTSVSRDALEAARPASDAAPAAAAALAQDLAIGPDLADWIIAAETPDSITVVRTANEGDPVALEGDDWFLITVARADQHAIPLVDDWGLMESTSCAFAVPLDGLTTPELGLGDVDRSSTTLPLLALEMDCNSGRDAAGRVKVVEVIETDTMVQLVVGIEPAKDQSATCPSNPWTPFEVELDAPLGDRTVVDLGTWPAGELQPVDA</sequence>
<dbReference type="Proteomes" id="UP000581087">
    <property type="component" value="Unassembled WGS sequence"/>
</dbReference>
<dbReference type="EMBL" id="JACCBI010000001">
    <property type="protein sequence ID" value="NYD66222.1"/>
    <property type="molecule type" value="Genomic_DNA"/>
</dbReference>
<evidence type="ECO:0008006" key="6">
    <source>
        <dbReference type="Google" id="ProtNLM"/>
    </source>
</evidence>
<feature type="signal peptide" evidence="1">
    <location>
        <begin position="1"/>
        <end position="23"/>
    </location>
</feature>
<accession>A0A4Q2M5M0</accession>
<reference evidence="2 5" key="2">
    <citation type="submission" date="2020-07" db="EMBL/GenBank/DDBJ databases">
        <title>Sequencing the genomes of 1000 actinobacteria strains.</title>
        <authorList>
            <person name="Klenk H.-P."/>
        </authorList>
    </citation>
    <scope>NUCLEOTIDE SEQUENCE [LARGE SCALE GENOMIC DNA]</scope>
    <source>
        <strain evidence="2 5">DSM 23870</strain>
    </source>
</reference>
<feature type="chain" id="PRO_5038239000" description="LppP/LprE family lipoprotein" evidence="1">
    <location>
        <begin position="24"/>
        <end position="254"/>
    </location>
</feature>
<keyword evidence="1" id="KW-0732">Signal</keyword>
<comment type="caution">
    <text evidence="3">The sequence shown here is derived from an EMBL/GenBank/DDBJ whole genome shotgun (WGS) entry which is preliminary data.</text>
</comment>
<dbReference type="OrthoDB" id="5194705at2"/>
<dbReference type="Proteomes" id="UP000292686">
    <property type="component" value="Unassembled WGS sequence"/>
</dbReference>
<dbReference type="RefSeq" id="WP_129174332.1">
    <property type="nucleotide sequence ID" value="NZ_JACCBI010000001.1"/>
</dbReference>
<keyword evidence="4" id="KW-1185">Reference proteome</keyword>
<evidence type="ECO:0000313" key="3">
    <source>
        <dbReference type="EMBL" id="RXZ86557.1"/>
    </source>
</evidence>
<evidence type="ECO:0000256" key="1">
    <source>
        <dbReference type="SAM" id="SignalP"/>
    </source>
</evidence>
<evidence type="ECO:0000313" key="4">
    <source>
        <dbReference type="Proteomes" id="UP000292686"/>
    </source>
</evidence>
<dbReference type="PROSITE" id="PS51257">
    <property type="entry name" value="PROKAR_LIPOPROTEIN"/>
    <property type="match status" value="1"/>
</dbReference>
<reference evidence="3 4" key="1">
    <citation type="submission" date="2019-01" db="EMBL/GenBank/DDBJ databases">
        <title>Agromyces.</title>
        <authorList>
            <person name="Li J."/>
        </authorList>
    </citation>
    <scope>NUCLEOTIDE SEQUENCE [LARGE SCALE GENOMIC DNA]</scope>
    <source>
        <strain evidence="3 4">DSM 23870</strain>
    </source>
</reference>